<evidence type="ECO:0000256" key="4">
    <source>
        <dbReference type="ARBA" id="ARBA00022723"/>
    </source>
</evidence>
<dbReference type="NCBIfam" id="TIGR00337">
    <property type="entry name" value="PyrG"/>
    <property type="match status" value="1"/>
</dbReference>
<dbReference type="EC" id="6.3.4.2" evidence="11"/>
<dbReference type="FunFam" id="3.40.50.300:FF:000009">
    <property type="entry name" value="CTP synthase"/>
    <property type="match status" value="1"/>
</dbReference>
<keyword evidence="4 11" id="KW-0479">Metal-binding</keyword>
<comment type="function">
    <text evidence="11">Catalyzes the ATP-dependent amination of UTP to CTP with either L-glutamine or ammonia as the source of nitrogen. Regulates intracellular CTP levels through interactions with the four ribonucleotide triphosphates.</text>
</comment>
<organism evidence="14 15">
    <name type="scientific">candidate division WS5 bacterium</name>
    <dbReference type="NCBI Taxonomy" id="2093353"/>
    <lineage>
        <taxon>Bacteria</taxon>
        <taxon>candidate division WS5</taxon>
    </lineage>
</organism>
<keyword evidence="5 11" id="KW-0547">Nucleotide-binding</keyword>
<evidence type="ECO:0000256" key="8">
    <source>
        <dbReference type="ARBA" id="ARBA00022962"/>
    </source>
</evidence>
<feature type="active site" evidence="11">
    <location>
        <position position="512"/>
    </location>
</feature>
<dbReference type="HAMAP" id="MF_01227">
    <property type="entry name" value="PyrG"/>
    <property type="match status" value="1"/>
</dbReference>
<keyword evidence="6 11" id="KW-0067">ATP-binding</keyword>
<evidence type="ECO:0000256" key="9">
    <source>
        <dbReference type="ARBA" id="ARBA00022975"/>
    </source>
</evidence>
<dbReference type="GO" id="GO:0046872">
    <property type="term" value="F:metal ion binding"/>
    <property type="evidence" value="ECO:0007669"/>
    <property type="project" value="UniProtKB-KW"/>
</dbReference>
<feature type="active site" evidence="11">
    <location>
        <position position="514"/>
    </location>
</feature>
<feature type="binding site" evidence="11">
    <location>
        <position position="245"/>
    </location>
    <ligand>
        <name>ATP</name>
        <dbReference type="ChEBI" id="CHEBI:30616"/>
    </ligand>
</feature>
<comment type="activity regulation">
    <text evidence="11">Allosterically activated by GTP, when glutamine is the substrate; GTP has no effect on the reaction when ammonia is the substrate. The allosteric effector GTP functions by stabilizing the protein conformation that binds the tetrahedral intermediate(s) formed during glutamine hydrolysis. Inhibited by the product CTP, via allosteric rather than competitive inhibition.</text>
</comment>
<dbReference type="FunFam" id="3.40.50.880:FF:000002">
    <property type="entry name" value="CTP synthase"/>
    <property type="match status" value="1"/>
</dbReference>
<proteinExistence type="inferred from homology"/>
<evidence type="ECO:0000256" key="2">
    <source>
        <dbReference type="ARBA" id="ARBA00007533"/>
    </source>
</evidence>
<evidence type="ECO:0000259" key="13">
    <source>
        <dbReference type="Pfam" id="PF06418"/>
    </source>
</evidence>
<comment type="miscellaneous">
    <text evidence="11">CTPSs have evolved a hybrid strategy for distinguishing between UTP and CTP. The overlapping regions of the product feedback inhibitory and substrate sites recognize a common feature in both compounds, the triphosphate moiety. To differentiate isosteric substrate and product pyrimidine rings, an additional pocket far from the expected kinase/ligase catalytic site, specifically recognizes the cytosine and ribose portions of the product inhibitor.</text>
</comment>
<evidence type="ECO:0000259" key="12">
    <source>
        <dbReference type="Pfam" id="PF00117"/>
    </source>
</evidence>
<keyword evidence="9 11" id="KW-0665">Pyrimidine biosynthesis</keyword>
<comment type="caution">
    <text evidence="14">The sequence shown here is derived from an EMBL/GenBank/DDBJ whole genome shotgun (WGS) entry which is preliminary data.</text>
</comment>
<dbReference type="Proteomes" id="UP000285655">
    <property type="component" value="Unassembled WGS sequence"/>
</dbReference>
<dbReference type="InterPro" id="IPR029062">
    <property type="entry name" value="Class_I_gatase-like"/>
</dbReference>
<keyword evidence="3 11" id="KW-0436">Ligase</keyword>
<gene>
    <name evidence="11" type="primary">pyrG</name>
    <name evidence="14" type="ORF">C4544_05840</name>
</gene>
<dbReference type="Pfam" id="PF06418">
    <property type="entry name" value="CTP_synth_N"/>
    <property type="match status" value="1"/>
</dbReference>
<dbReference type="NCBIfam" id="NF003792">
    <property type="entry name" value="PRK05380.1"/>
    <property type="match status" value="1"/>
</dbReference>
<feature type="binding site" evidence="11">
    <location>
        <begin position="191"/>
        <end position="196"/>
    </location>
    <ligand>
        <name>CTP</name>
        <dbReference type="ChEBI" id="CHEBI:37563"/>
        <note>allosteric inhibitor</note>
    </ligand>
</feature>
<comment type="catalytic activity">
    <reaction evidence="10 11">
        <text>UTP + L-glutamine + ATP + H2O = CTP + L-glutamate + ADP + phosphate + 2 H(+)</text>
        <dbReference type="Rhea" id="RHEA:26426"/>
        <dbReference type="ChEBI" id="CHEBI:15377"/>
        <dbReference type="ChEBI" id="CHEBI:15378"/>
        <dbReference type="ChEBI" id="CHEBI:29985"/>
        <dbReference type="ChEBI" id="CHEBI:30616"/>
        <dbReference type="ChEBI" id="CHEBI:37563"/>
        <dbReference type="ChEBI" id="CHEBI:43474"/>
        <dbReference type="ChEBI" id="CHEBI:46398"/>
        <dbReference type="ChEBI" id="CHEBI:58359"/>
        <dbReference type="ChEBI" id="CHEBI:456216"/>
        <dbReference type="EC" id="6.3.4.2"/>
    </reaction>
</comment>
<dbReference type="Pfam" id="PF00117">
    <property type="entry name" value="GATase"/>
    <property type="match status" value="1"/>
</dbReference>
<evidence type="ECO:0000313" key="15">
    <source>
        <dbReference type="Proteomes" id="UP000285655"/>
    </source>
</evidence>
<feature type="binding site" evidence="11">
    <location>
        <position position="144"/>
    </location>
    <ligand>
        <name>Mg(2+)</name>
        <dbReference type="ChEBI" id="CHEBI:18420"/>
    </ligand>
</feature>
<dbReference type="GO" id="GO:0019856">
    <property type="term" value="P:pyrimidine nucleobase biosynthetic process"/>
    <property type="evidence" value="ECO:0007669"/>
    <property type="project" value="TreeGrafter"/>
</dbReference>
<reference evidence="14 15" key="1">
    <citation type="journal article" date="2017" name="ISME J.">
        <title>Energy and carbon metabolisms in a deep terrestrial subsurface fluid microbial community.</title>
        <authorList>
            <person name="Momper L."/>
            <person name="Jungbluth S.P."/>
            <person name="Lee M.D."/>
            <person name="Amend J.P."/>
        </authorList>
    </citation>
    <scope>NUCLEOTIDE SEQUENCE [LARGE SCALE GENOMIC DNA]</scope>
    <source>
        <strain evidence="14">SURF_29</strain>
    </source>
</reference>
<dbReference type="GO" id="GO:0097268">
    <property type="term" value="C:cytoophidium"/>
    <property type="evidence" value="ECO:0007669"/>
    <property type="project" value="UniProtKB-ARBA"/>
</dbReference>
<dbReference type="UniPathway" id="UPA00159">
    <property type="reaction ID" value="UER00277"/>
</dbReference>
<name>A0A419DAZ6_9BACT</name>
<comment type="catalytic activity">
    <reaction evidence="11">
        <text>L-glutamine + H2O = L-glutamate + NH4(+)</text>
        <dbReference type="Rhea" id="RHEA:15889"/>
        <dbReference type="ChEBI" id="CHEBI:15377"/>
        <dbReference type="ChEBI" id="CHEBI:28938"/>
        <dbReference type="ChEBI" id="CHEBI:29985"/>
        <dbReference type="ChEBI" id="CHEBI:58359"/>
    </reaction>
</comment>
<evidence type="ECO:0000256" key="10">
    <source>
        <dbReference type="ARBA" id="ARBA00047781"/>
    </source>
</evidence>
<feature type="binding site" evidence="11">
    <location>
        <begin position="19"/>
        <end position="24"/>
    </location>
    <ligand>
        <name>ATP</name>
        <dbReference type="ChEBI" id="CHEBI:30616"/>
    </ligand>
</feature>
<feature type="binding site" evidence="11">
    <location>
        <begin position="191"/>
        <end position="196"/>
    </location>
    <ligand>
        <name>UTP</name>
        <dbReference type="ChEBI" id="CHEBI:46398"/>
    </ligand>
</feature>
<evidence type="ECO:0000313" key="14">
    <source>
        <dbReference type="EMBL" id="RJO60263.1"/>
    </source>
</evidence>
<evidence type="ECO:0000256" key="1">
    <source>
        <dbReference type="ARBA" id="ARBA00005171"/>
    </source>
</evidence>
<dbReference type="PROSITE" id="PS51273">
    <property type="entry name" value="GATASE_TYPE_1"/>
    <property type="match status" value="1"/>
</dbReference>
<dbReference type="GO" id="GO:0004359">
    <property type="term" value="F:glutaminase activity"/>
    <property type="evidence" value="ECO:0007669"/>
    <property type="project" value="RHEA"/>
</dbReference>
<dbReference type="PANTHER" id="PTHR11550:SF0">
    <property type="entry name" value="CTP SYNTHASE-RELATED"/>
    <property type="match status" value="1"/>
</dbReference>
<dbReference type="CDD" id="cd03113">
    <property type="entry name" value="CTPS_N"/>
    <property type="match status" value="1"/>
</dbReference>
<keyword evidence="8 11" id="KW-0315">Glutamine amidotransferase</keyword>
<dbReference type="InterPro" id="IPR004468">
    <property type="entry name" value="CTP_synthase"/>
</dbReference>
<dbReference type="PANTHER" id="PTHR11550">
    <property type="entry name" value="CTP SYNTHASE"/>
    <property type="match status" value="1"/>
</dbReference>
<comment type="pathway">
    <text evidence="1 11">Pyrimidine metabolism; CTP biosynthesis via de novo pathway; CTP from UDP: step 2/2.</text>
</comment>
<feature type="binding site" evidence="11">
    <location>
        <position position="356"/>
    </location>
    <ligand>
        <name>L-glutamine</name>
        <dbReference type="ChEBI" id="CHEBI:58359"/>
    </ligand>
</feature>
<feature type="binding site" evidence="11">
    <location>
        <begin position="384"/>
        <end position="387"/>
    </location>
    <ligand>
        <name>L-glutamine</name>
        <dbReference type="ChEBI" id="CHEBI:58359"/>
    </ligand>
</feature>
<accession>A0A419DAZ6</accession>
<dbReference type="AlphaFoldDB" id="A0A419DAZ6"/>
<feature type="binding site" evidence="11">
    <location>
        <position position="76"/>
    </location>
    <ligand>
        <name>Mg(2+)</name>
        <dbReference type="ChEBI" id="CHEBI:18420"/>
    </ligand>
</feature>
<feature type="binding site" evidence="11">
    <location>
        <begin position="151"/>
        <end position="153"/>
    </location>
    <ligand>
        <name>CTP</name>
        <dbReference type="ChEBI" id="CHEBI:37563"/>
        <note>allosteric inhibitor</note>
    </ligand>
</feature>
<dbReference type="Gene3D" id="3.40.50.880">
    <property type="match status" value="1"/>
</dbReference>
<feature type="binding site" evidence="11">
    <location>
        <position position="18"/>
    </location>
    <ligand>
        <name>CTP</name>
        <dbReference type="ChEBI" id="CHEBI:37563"/>
        <note>allosteric inhibitor</note>
    </ligand>
</feature>
<evidence type="ECO:0000256" key="5">
    <source>
        <dbReference type="ARBA" id="ARBA00022741"/>
    </source>
</evidence>
<dbReference type="InterPro" id="IPR027417">
    <property type="entry name" value="P-loop_NTPase"/>
</dbReference>
<feature type="domain" description="Glutamine amidotransferase" evidence="12">
    <location>
        <begin position="307"/>
        <end position="531"/>
    </location>
</feature>
<sequence length="536" mass="59959">MLKKKQTKFIFVTGGVLSGIGKGIFAASVGNIMKNRGFSVNIQKLDPYLNFDAGTLNPGEHGEVFVTDDGAETDLDLGHYERFIDQNLTRSSSVMSGQIYSAVFDDERKGKYLGKTVQVIPHLTNKIQEFVLGASKGFDIHLAEVGGTIGDMEAVHFIEAIRQLKRKVGEENVMYAHLVYVPYLEASREMKTKPAQSSVRDLLALGIHPDILGVRHDRAIEKNHLRKIALSADVKQEAVVPLPFVKKVYDVPANLEKAGLGDYICKTLGLKSAKPKSNGWEKMQRNIKESKETIKVGLIAKYLSNEDTYKSVTEALKAAFWANKKKVKIIWIDSEEIEQKGTKLLEGLCGIVIPGGFGNRGTEGKILAAKYARENNIPYLGLCLGMQIAVIEFARNVLAQPSATSGEFDPKSKKQVIHIMPEQRKNMAEANYGATMRLGAYPCVLDKKSRSYKLYGKDKISERHRHRYEFNNDYREEFVEAGMLLAGLSPDHHLVEIVEIPDHKYYVASQFHPEFKSRPDKPHPLFIGFAKACLEE</sequence>
<feature type="binding site" evidence="11">
    <location>
        <position position="407"/>
    </location>
    <ligand>
        <name>L-glutamine</name>
        <dbReference type="ChEBI" id="CHEBI:58359"/>
    </ligand>
</feature>
<dbReference type="GO" id="GO:0005829">
    <property type="term" value="C:cytosol"/>
    <property type="evidence" value="ECO:0007669"/>
    <property type="project" value="TreeGrafter"/>
</dbReference>
<feature type="binding site" evidence="11">
    <location>
        <position position="227"/>
    </location>
    <ligand>
        <name>CTP</name>
        <dbReference type="ChEBI" id="CHEBI:37563"/>
        <note>allosteric inhibitor</note>
    </ligand>
</feature>
<dbReference type="CDD" id="cd01746">
    <property type="entry name" value="GATase1_CTP_Synthase"/>
    <property type="match status" value="1"/>
</dbReference>
<dbReference type="GO" id="GO:0044210">
    <property type="term" value="P:'de novo' CTP biosynthetic process"/>
    <property type="evidence" value="ECO:0007669"/>
    <property type="project" value="UniProtKB-UniRule"/>
</dbReference>
<feature type="active site" description="Nucleophile; for glutamine hydrolysis" evidence="11">
    <location>
        <position position="383"/>
    </location>
</feature>
<comment type="similarity">
    <text evidence="2 11">Belongs to the CTP synthase family.</text>
</comment>
<feature type="domain" description="CTP synthase N-terminal" evidence="13">
    <location>
        <begin position="8"/>
        <end position="270"/>
    </location>
</feature>
<comment type="catalytic activity">
    <reaction evidence="11">
        <text>UTP + NH4(+) + ATP = CTP + ADP + phosphate + 2 H(+)</text>
        <dbReference type="Rhea" id="RHEA:16597"/>
        <dbReference type="ChEBI" id="CHEBI:15378"/>
        <dbReference type="ChEBI" id="CHEBI:28938"/>
        <dbReference type="ChEBI" id="CHEBI:30616"/>
        <dbReference type="ChEBI" id="CHEBI:37563"/>
        <dbReference type="ChEBI" id="CHEBI:43474"/>
        <dbReference type="ChEBI" id="CHEBI:46398"/>
        <dbReference type="ChEBI" id="CHEBI:456216"/>
    </reaction>
</comment>
<evidence type="ECO:0000256" key="6">
    <source>
        <dbReference type="ARBA" id="ARBA00022840"/>
    </source>
</evidence>
<feature type="binding site" evidence="11">
    <location>
        <position position="18"/>
    </location>
    <ligand>
        <name>UTP</name>
        <dbReference type="ChEBI" id="CHEBI:46398"/>
    </ligand>
</feature>
<keyword evidence="7 11" id="KW-0460">Magnesium</keyword>
<dbReference type="GO" id="GO:0042802">
    <property type="term" value="F:identical protein binding"/>
    <property type="evidence" value="ECO:0007669"/>
    <property type="project" value="TreeGrafter"/>
</dbReference>
<feature type="region of interest" description="Amidoligase domain" evidence="11">
    <location>
        <begin position="1"/>
        <end position="270"/>
    </location>
</feature>
<comment type="caution">
    <text evidence="11">Lacks conserved residue(s) required for the propagation of feature annotation.</text>
</comment>
<feature type="binding site" evidence="11">
    <location>
        <position position="76"/>
    </location>
    <ligand>
        <name>ATP</name>
        <dbReference type="ChEBI" id="CHEBI:30616"/>
    </ligand>
</feature>
<evidence type="ECO:0000256" key="11">
    <source>
        <dbReference type="HAMAP-Rule" id="MF_01227"/>
    </source>
</evidence>
<protein>
    <recommendedName>
        <fullName evidence="11">CTP synthase</fullName>
        <ecNumber evidence="11">6.3.4.2</ecNumber>
    </recommendedName>
    <alternativeName>
        <fullName evidence="11">Cytidine 5'-triphosphate synthase</fullName>
    </alternativeName>
    <alternativeName>
        <fullName evidence="11">Cytidine triphosphate synthetase</fullName>
        <shortName evidence="11">CTP synthetase</shortName>
        <shortName evidence="11">CTPS</shortName>
    </alternativeName>
    <alternativeName>
        <fullName evidence="11">UTP--ammonia ligase</fullName>
    </alternativeName>
</protein>
<feature type="binding site" evidence="11">
    <location>
        <position position="467"/>
    </location>
    <ligand>
        <name>L-glutamine</name>
        <dbReference type="ChEBI" id="CHEBI:58359"/>
    </ligand>
</feature>
<dbReference type="GO" id="GO:0003883">
    <property type="term" value="F:CTP synthase activity"/>
    <property type="evidence" value="ECO:0007669"/>
    <property type="project" value="UniProtKB-UniRule"/>
</dbReference>
<dbReference type="SUPFAM" id="SSF52317">
    <property type="entry name" value="Class I glutamine amidotransferase-like"/>
    <property type="match status" value="1"/>
</dbReference>
<evidence type="ECO:0000256" key="3">
    <source>
        <dbReference type="ARBA" id="ARBA00022598"/>
    </source>
</evidence>
<dbReference type="GO" id="GO:0005524">
    <property type="term" value="F:ATP binding"/>
    <property type="evidence" value="ECO:0007669"/>
    <property type="project" value="UniProtKB-KW"/>
</dbReference>
<feature type="binding site" evidence="11">
    <location>
        <position position="227"/>
    </location>
    <ligand>
        <name>UTP</name>
        <dbReference type="ChEBI" id="CHEBI:46398"/>
    </ligand>
</feature>
<dbReference type="Gene3D" id="3.40.50.300">
    <property type="entry name" value="P-loop containing nucleotide triphosphate hydrolases"/>
    <property type="match status" value="1"/>
</dbReference>
<dbReference type="SUPFAM" id="SSF52540">
    <property type="entry name" value="P-loop containing nucleoside triphosphate hydrolases"/>
    <property type="match status" value="1"/>
</dbReference>
<dbReference type="InterPro" id="IPR033828">
    <property type="entry name" value="GATase1_CTP_Synthase"/>
</dbReference>
<evidence type="ECO:0000256" key="7">
    <source>
        <dbReference type="ARBA" id="ARBA00022842"/>
    </source>
</evidence>
<comment type="subunit">
    <text evidence="11">Homotetramer.</text>
</comment>
<dbReference type="EMBL" id="QZJW01000050">
    <property type="protein sequence ID" value="RJO60263.1"/>
    <property type="molecule type" value="Genomic_DNA"/>
</dbReference>
<dbReference type="InterPro" id="IPR017456">
    <property type="entry name" value="CTP_synthase_N"/>
</dbReference>
<dbReference type="InterPro" id="IPR017926">
    <property type="entry name" value="GATASE"/>
</dbReference>